<name>Q6AMU5_DESPS</name>
<dbReference type="EMBL" id="CR522870">
    <property type="protein sequence ID" value="CAG36329.1"/>
    <property type="molecule type" value="Genomic_DNA"/>
</dbReference>
<proteinExistence type="predicted"/>
<dbReference type="Proteomes" id="UP000000602">
    <property type="component" value="Chromosome"/>
</dbReference>
<keyword evidence="1" id="KW-0472">Membrane</keyword>
<dbReference type="STRING" id="177439.DP1600"/>
<organism evidence="2 3">
    <name type="scientific">Desulfotalea psychrophila (strain LSv54 / DSM 12343)</name>
    <dbReference type="NCBI Taxonomy" id="177439"/>
    <lineage>
        <taxon>Bacteria</taxon>
        <taxon>Pseudomonadati</taxon>
        <taxon>Thermodesulfobacteriota</taxon>
        <taxon>Desulfobulbia</taxon>
        <taxon>Desulfobulbales</taxon>
        <taxon>Desulfocapsaceae</taxon>
        <taxon>Desulfotalea</taxon>
    </lineage>
</organism>
<reference evidence="3" key="1">
    <citation type="journal article" date="2004" name="Environ. Microbiol.">
        <title>The genome of Desulfotalea psychrophila, a sulfate-reducing bacterium from permanently cold Arctic sediments.</title>
        <authorList>
            <person name="Rabus R."/>
            <person name="Ruepp A."/>
            <person name="Frickey T."/>
            <person name="Rattei T."/>
            <person name="Fartmann B."/>
            <person name="Stark M."/>
            <person name="Bauer M."/>
            <person name="Zibat A."/>
            <person name="Lombardot T."/>
            <person name="Becker I."/>
            <person name="Amann J."/>
            <person name="Gellner K."/>
            <person name="Teeling H."/>
            <person name="Leuschner W.D."/>
            <person name="Gloeckner F.-O."/>
            <person name="Lupas A.N."/>
            <person name="Amann R."/>
            <person name="Klenk H.-P."/>
        </authorList>
    </citation>
    <scope>NUCLEOTIDE SEQUENCE [LARGE SCALE GENOMIC DNA]</scope>
    <source>
        <strain evidence="3">DSM 12343 / LSv54</strain>
    </source>
</reference>
<evidence type="ECO:0000313" key="2">
    <source>
        <dbReference type="EMBL" id="CAG36329.1"/>
    </source>
</evidence>
<accession>Q6AMU5</accession>
<evidence type="ECO:0000313" key="3">
    <source>
        <dbReference type="Proteomes" id="UP000000602"/>
    </source>
</evidence>
<keyword evidence="1" id="KW-0812">Transmembrane</keyword>
<feature type="transmembrane region" description="Helical" evidence="1">
    <location>
        <begin position="23"/>
        <end position="41"/>
    </location>
</feature>
<dbReference type="AlphaFoldDB" id="Q6AMU5"/>
<protein>
    <submittedName>
        <fullName evidence="2">Uncharacterized protein</fullName>
    </submittedName>
</protein>
<gene>
    <name evidence="2" type="ordered locus">DP1600</name>
</gene>
<sequence length="148" mass="17249">MGEELMWSIAWSFISSFFASKKMLLVVVGVLLCGAFVLVWHDYQGAKEDVVHYRDLYQRVLQEKESLLAISKKNLAQLGQQKKYYETELRASVQRSEQRLQGLQDLTRQLRSLQKIRRPEREKDCPIHPAIVYTFDLLRGETRSSTAN</sequence>
<dbReference type="HOGENOM" id="CLU_1755909_0_0_7"/>
<evidence type="ECO:0000256" key="1">
    <source>
        <dbReference type="SAM" id="Phobius"/>
    </source>
</evidence>
<keyword evidence="3" id="KW-1185">Reference proteome</keyword>
<keyword evidence="1" id="KW-1133">Transmembrane helix</keyword>
<dbReference type="KEGG" id="dps:DP1600"/>